<keyword evidence="2" id="KW-1133">Transmembrane helix</keyword>
<feature type="compositionally biased region" description="Basic and acidic residues" evidence="1">
    <location>
        <begin position="1"/>
        <end position="12"/>
    </location>
</feature>
<evidence type="ECO:0000313" key="4">
    <source>
        <dbReference type="Proteomes" id="UP001054837"/>
    </source>
</evidence>
<feature type="compositionally biased region" description="Basic and acidic residues" evidence="1">
    <location>
        <begin position="28"/>
        <end position="42"/>
    </location>
</feature>
<name>A0AAV4UZ78_9ARAC</name>
<accession>A0AAV4UZ78</accession>
<evidence type="ECO:0000256" key="2">
    <source>
        <dbReference type="SAM" id="Phobius"/>
    </source>
</evidence>
<organism evidence="3 4">
    <name type="scientific">Caerostris darwini</name>
    <dbReference type="NCBI Taxonomy" id="1538125"/>
    <lineage>
        <taxon>Eukaryota</taxon>
        <taxon>Metazoa</taxon>
        <taxon>Ecdysozoa</taxon>
        <taxon>Arthropoda</taxon>
        <taxon>Chelicerata</taxon>
        <taxon>Arachnida</taxon>
        <taxon>Araneae</taxon>
        <taxon>Araneomorphae</taxon>
        <taxon>Entelegynae</taxon>
        <taxon>Araneoidea</taxon>
        <taxon>Araneidae</taxon>
        <taxon>Caerostris</taxon>
    </lineage>
</organism>
<dbReference type="AlphaFoldDB" id="A0AAV4UZ78"/>
<sequence length="194" mass="22250">MQEVLTESKPENLEDEDKDDSWEDLTGEIEKEENCEAPKDSTTRNQQPVEGITALQRLPSFEVLTEYPLPTVSDFLKVRENVFTQQQTTFAFGNLTTDACPLVGFKRKVHKNTKWLTNSSDKKPTIKIQKKAERKQKHRRLRRGDFIVSTSGLMLALFATNVLTFVLGFSLGWWSRDSVPTLAVYEFHLDPTLL</sequence>
<feature type="compositionally biased region" description="Acidic residues" evidence="1">
    <location>
        <begin position="13"/>
        <end position="27"/>
    </location>
</feature>
<proteinExistence type="predicted"/>
<dbReference type="Proteomes" id="UP001054837">
    <property type="component" value="Unassembled WGS sequence"/>
</dbReference>
<feature type="region of interest" description="Disordered" evidence="1">
    <location>
        <begin position="1"/>
        <end position="48"/>
    </location>
</feature>
<evidence type="ECO:0000313" key="3">
    <source>
        <dbReference type="EMBL" id="GIY63227.1"/>
    </source>
</evidence>
<protein>
    <submittedName>
        <fullName evidence="3">Uncharacterized protein</fullName>
    </submittedName>
</protein>
<evidence type="ECO:0000256" key="1">
    <source>
        <dbReference type="SAM" id="MobiDB-lite"/>
    </source>
</evidence>
<keyword evidence="2" id="KW-0472">Membrane</keyword>
<gene>
    <name evidence="3" type="primary">AVEN_65669_1</name>
    <name evidence="3" type="ORF">CDAR_119831</name>
</gene>
<keyword evidence="2" id="KW-0812">Transmembrane</keyword>
<reference evidence="3 4" key="1">
    <citation type="submission" date="2021-06" db="EMBL/GenBank/DDBJ databases">
        <title>Caerostris darwini draft genome.</title>
        <authorList>
            <person name="Kono N."/>
            <person name="Arakawa K."/>
        </authorList>
    </citation>
    <scope>NUCLEOTIDE SEQUENCE [LARGE SCALE GENOMIC DNA]</scope>
</reference>
<feature type="transmembrane region" description="Helical" evidence="2">
    <location>
        <begin position="146"/>
        <end position="174"/>
    </location>
</feature>
<dbReference type="EMBL" id="BPLQ01012168">
    <property type="protein sequence ID" value="GIY63227.1"/>
    <property type="molecule type" value="Genomic_DNA"/>
</dbReference>
<comment type="caution">
    <text evidence="3">The sequence shown here is derived from an EMBL/GenBank/DDBJ whole genome shotgun (WGS) entry which is preliminary data.</text>
</comment>
<keyword evidence="4" id="KW-1185">Reference proteome</keyword>